<keyword evidence="7 15" id="KW-0472">Membrane</keyword>
<dbReference type="InterPro" id="IPR027304">
    <property type="entry name" value="Trigger_fact/SurA_dom_sf"/>
</dbReference>
<evidence type="ECO:0000256" key="4">
    <source>
        <dbReference type="ARBA" id="ARBA00022519"/>
    </source>
</evidence>
<dbReference type="Gene3D" id="1.10.4030.10">
    <property type="entry name" value="Porin chaperone SurA, peptide-binding domain"/>
    <property type="match status" value="1"/>
</dbReference>
<keyword evidence="8" id="KW-0143">Chaperone</keyword>
<evidence type="ECO:0000259" key="16">
    <source>
        <dbReference type="PROSITE" id="PS50198"/>
    </source>
</evidence>
<dbReference type="Pfam" id="PF13145">
    <property type="entry name" value="Rotamase_2"/>
    <property type="match status" value="1"/>
</dbReference>
<evidence type="ECO:0000256" key="2">
    <source>
        <dbReference type="ARBA" id="ARBA00018370"/>
    </source>
</evidence>
<comment type="similarity">
    <text evidence="11">Belongs to the PpiD chaperone family.</text>
</comment>
<evidence type="ECO:0000256" key="14">
    <source>
        <dbReference type="PROSITE-ProRule" id="PRU00278"/>
    </source>
</evidence>
<dbReference type="InterPro" id="IPR046357">
    <property type="entry name" value="PPIase_dom_sf"/>
</dbReference>
<keyword evidence="3" id="KW-1003">Cell membrane</keyword>
<dbReference type="Gene3D" id="3.10.50.40">
    <property type="match status" value="1"/>
</dbReference>
<dbReference type="AlphaFoldDB" id="A0A501XF66"/>
<feature type="domain" description="PpiC" evidence="16">
    <location>
        <begin position="282"/>
        <end position="372"/>
    </location>
</feature>
<feature type="transmembrane region" description="Helical" evidence="15">
    <location>
        <begin position="23"/>
        <end position="44"/>
    </location>
</feature>
<gene>
    <name evidence="17" type="ORF">FJQ54_14380</name>
</gene>
<evidence type="ECO:0000256" key="8">
    <source>
        <dbReference type="ARBA" id="ARBA00023186"/>
    </source>
</evidence>
<proteinExistence type="inferred from homology"/>
<dbReference type="OrthoDB" id="9768393at2"/>
<keyword evidence="18" id="KW-1185">Reference proteome</keyword>
<evidence type="ECO:0000256" key="12">
    <source>
        <dbReference type="ARBA" id="ARBA00040743"/>
    </source>
</evidence>
<evidence type="ECO:0000256" key="10">
    <source>
        <dbReference type="ARBA" id="ARBA00031484"/>
    </source>
</evidence>
<dbReference type="PANTHER" id="PTHR47529:SF1">
    <property type="entry name" value="PERIPLASMIC CHAPERONE PPID"/>
    <property type="match status" value="1"/>
</dbReference>
<evidence type="ECO:0000256" key="3">
    <source>
        <dbReference type="ARBA" id="ARBA00022475"/>
    </source>
</evidence>
<accession>A0A501XF66</accession>
<evidence type="ECO:0000256" key="1">
    <source>
        <dbReference type="ARBA" id="ARBA00004382"/>
    </source>
</evidence>
<evidence type="ECO:0000256" key="11">
    <source>
        <dbReference type="ARBA" id="ARBA00038408"/>
    </source>
</evidence>
<keyword evidence="14" id="KW-0413">Isomerase</keyword>
<evidence type="ECO:0000256" key="13">
    <source>
        <dbReference type="ARBA" id="ARBA00042775"/>
    </source>
</evidence>
<evidence type="ECO:0000313" key="18">
    <source>
        <dbReference type="Proteomes" id="UP000319897"/>
    </source>
</evidence>
<dbReference type="Proteomes" id="UP000319897">
    <property type="component" value="Unassembled WGS sequence"/>
</dbReference>
<dbReference type="GO" id="GO:0005886">
    <property type="term" value="C:plasma membrane"/>
    <property type="evidence" value="ECO:0007669"/>
    <property type="project" value="UniProtKB-SubCell"/>
</dbReference>
<dbReference type="PANTHER" id="PTHR47529">
    <property type="entry name" value="PEPTIDYL-PROLYL CIS-TRANS ISOMERASE D"/>
    <property type="match status" value="1"/>
</dbReference>
<evidence type="ECO:0000256" key="6">
    <source>
        <dbReference type="ARBA" id="ARBA00022989"/>
    </source>
</evidence>
<evidence type="ECO:0000256" key="7">
    <source>
        <dbReference type="ARBA" id="ARBA00023136"/>
    </source>
</evidence>
<evidence type="ECO:0000256" key="9">
    <source>
        <dbReference type="ARBA" id="ARBA00030642"/>
    </source>
</evidence>
<protein>
    <recommendedName>
        <fullName evidence="2">Parvulin-like PPIase</fullName>
    </recommendedName>
    <alternativeName>
        <fullName evidence="9">Peptidyl-prolyl cis-trans isomerase plp</fullName>
    </alternativeName>
    <alternativeName>
        <fullName evidence="12">Periplasmic chaperone PpiD</fullName>
    </alternativeName>
    <alternativeName>
        <fullName evidence="13">Periplasmic folding chaperone</fullName>
    </alternativeName>
    <alternativeName>
        <fullName evidence="10">Rotamase plp</fullName>
    </alternativeName>
</protein>
<keyword evidence="14" id="KW-0697">Rotamase</keyword>
<dbReference type="Pfam" id="PF13624">
    <property type="entry name" value="SurA_N_3"/>
    <property type="match status" value="1"/>
</dbReference>
<comment type="caution">
    <text evidence="17">The sequence shown here is derived from an EMBL/GenBank/DDBJ whole genome shotgun (WGS) entry which is preliminary data.</text>
</comment>
<sequence length="658" mass="70362">MPPDGWPVVSRRSFMLQILRKSVSSWVGILILLLALGALVVTLFHPTGPGGGSGPSGKVMATVGDSPISETDYQKLVDRAVARERQRTPTITNPDFIKAGGGEMVLQQMISGKAMQAFAGKNGMAISRRMIDGEIASVPAFHVNGKFDEPTFRRLLADQRLSEQELRDSVEQDLLRRQLLQPVVAGTSVPRGMAEPFAALLLEVRRGSILPIPSAAMPDPGKPSDAQLKAFHDENKAAYTLPERRAFRFAEIDSFALAEKARPTAAEVRKYYDEHQQEFGGVEQREVRQVVIRDEAAAKAFVSAVRGGKPFLEAAAGEGYADVDTVLGVHSAADLAKTVNEGVSKAAFALKSGGVSDPVQSPLGWHVLMVDRILPAAARPFPSVSAEIEKKLTDEKTTDLLSDTVAKVEDRLQGGESLGDVAKSLGIAVQTSPALAADGRLFDANYQVTRVEQPLLPKAFDADPGEGPQVVELENGRYALLEVTDVIAPAVVPVDKIRADVEMAWGIKARSDAAKAEAERIAAAVSKGETLAQAGAGKALPPAQSLSVRRLELTQMAQQGQQVPPPVVLLLSTPKGQARVLAAPGGQGWFVVKVDDVTPGNLAEAPQLVDAVRQSLLRDAGNEMAESFVRTIERDVGVRRNPEAIKQVNSRLTGAIAQ</sequence>
<dbReference type="PROSITE" id="PS50198">
    <property type="entry name" value="PPIC_PPIASE_2"/>
    <property type="match status" value="1"/>
</dbReference>
<dbReference type="InterPro" id="IPR000297">
    <property type="entry name" value="PPIase_PpiC"/>
</dbReference>
<dbReference type="GO" id="GO:0003755">
    <property type="term" value="F:peptidyl-prolyl cis-trans isomerase activity"/>
    <property type="evidence" value="ECO:0007669"/>
    <property type="project" value="UniProtKB-KW"/>
</dbReference>
<keyword evidence="6 15" id="KW-1133">Transmembrane helix</keyword>
<dbReference type="SUPFAM" id="SSF109998">
    <property type="entry name" value="Triger factor/SurA peptide-binding domain-like"/>
    <property type="match status" value="1"/>
</dbReference>
<evidence type="ECO:0000256" key="5">
    <source>
        <dbReference type="ARBA" id="ARBA00022692"/>
    </source>
</evidence>
<keyword evidence="4" id="KW-0997">Cell inner membrane</keyword>
<dbReference type="SUPFAM" id="SSF54534">
    <property type="entry name" value="FKBP-like"/>
    <property type="match status" value="1"/>
</dbReference>
<evidence type="ECO:0000256" key="15">
    <source>
        <dbReference type="SAM" id="Phobius"/>
    </source>
</evidence>
<name>A0A501XF66_9SPHN</name>
<comment type="subcellular location">
    <subcellularLocation>
        <location evidence="1">Cell inner membrane</location>
        <topology evidence="1">Single-pass type II membrane protein</topology>
        <orientation evidence="1">Periplasmic side</orientation>
    </subcellularLocation>
</comment>
<evidence type="ECO:0000313" key="17">
    <source>
        <dbReference type="EMBL" id="TPE59241.1"/>
    </source>
</evidence>
<dbReference type="EMBL" id="VFSU01000031">
    <property type="protein sequence ID" value="TPE59241.1"/>
    <property type="molecule type" value="Genomic_DNA"/>
</dbReference>
<reference evidence="17 18" key="1">
    <citation type="submission" date="2019-06" db="EMBL/GenBank/DDBJ databases">
        <authorList>
            <person name="Lee I."/>
            <person name="Jang G.I."/>
            <person name="Hwang C.Y."/>
        </authorList>
    </citation>
    <scope>NUCLEOTIDE SEQUENCE [LARGE SCALE GENOMIC DNA]</scope>
    <source>
        <strain evidence="17 18">PAMC 28131</strain>
    </source>
</reference>
<organism evidence="17 18">
    <name type="scientific">Sandaracinobacter neustonicus</name>
    <dbReference type="NCBI Taxonomy" id="1715348"/>
    <lineage>
        <taxon>Bacteria</taxon>
        <taxon>Pseudomonadati</taxon>
        <taxon>Pseudomonadota</taxon>
        <taxon>Alphaproteobacteria</taxon>
        <taxon>Sphingomonadales</taxon>
        <taxon>Sphingosinicellaceae</taxon>
        <taxon>Sandaracinobacter</taxon>
    </lineage>
</organism>
<dbReference type="InterPro" id="IPR052029">
    <property type="entry name" value="PpiD_chaperone"/>
</dbReference>
<keyword evidence="5 15" id="KW-0812">Transmembrane</keyword>